<keyword evidence="2" id="KW-0732">Signal</keyword>
<organism evidence="3 4">
    <name type="scientific">Stylosanthes scabra</name>
    <dbReference type="NCBI Taxonomy" id="79078"/>
    <lineage>
        <taxon>Eukaryota</taxon>
        <taxon>Viridiplantae</taxon>
        <taxon>Streptophyta</taxon>
        <taxon>Embryophyta</taxon>
        <taxon>Tracheophyta</taxon>
        <taxon>Spermatophyta</taxon>
        <taxon>Magnoliopsida</taxon>
        <taxon>eudicotyledons</taxon>
        <taxon>Gunneridae</taxon>
        <taxon>Pentapetalae</taxon>
        <taxon>rosids</taxon>
        <taxon>fabids</taxon>
        <taxon>Fabales</taxon>
        <taxon>Fabaceae</taxon>
        <taxon>Papilionoideae</taxon>
        <taxon>50 kb inversion clade</taxon>
        <taxon>dalbergioids sensu lato</taxon>
        <taxon>Dalbergieae</taxon>
        <taxon>Pterocarpus clade</taxon>
        <taxon>Stylosanthes</taxon>
    </lineage>
</organism>
<sequence>MSTTIRVSLSLISFAFLLCVSQGAQITFTNNCSYTVWPGTQASATSPQLSSTGFELAPGASKTLDLPPAWSGKFWGRTGCSNNSGVFSCATGDCGNHVECGGAGEAPPSTLIEITVGTNGTQDFYDVSNVDGFNVPSSITPKGGSGACGAATCPTNINSACPAELQFKGSNGTVVGCKSACVAFQKPEYCCNGDHSTPETCPPTNYSKFFSNLCPNAYSYAYDDKRGTFTCSGNPSYDVKFCP</sequence>
<evidence type="ECO:0000313" key="3">
    <source>
        <dbReference type="EMBL" id="MED6156354.1"/>
    </source>
</evidence>
<dbReference type="Pfam" id="PF00314">
    <property type="entry name" value="Thaumatin"/>
    <property type="match status" value="1"/>
</dbReference>
<dbReference type="PIRSF" id="PIRSF002703">
    <property type="entry name" value="Thaumatin"/>
    <property type="match status" value="1"/>
</dbReference>
<comment type="caution">
    <text evidence="3">The sequence shown here is derived from an EMBL/GenBank/DDBJ whole genome shotgun (WGS) entry which is preliminary data.</text>
</comment>
<accession>A0ABU6U5J9</accession>
<evidence type="ECO:0000256" key="2">
    <source>
        <dbReference type="SAM" id="SignalP"/>
    </source>
</evidence>
<keyword evidence="4" id="KW-1185">Reference proteome</keyword>
<name>A0ABU6U5J9_9FABA</name>
<dbReference type="Proteomes" id="UP001341840">
    <property type="component" value="Unassembled WGS sequence"/>
</dbReference>
<feature type="chain" id="PRO_5046905912" evidence="2">
    <location>
        <begin position="24"/>
        <end position="243"/>
    </location>
</feature>
<evidence type="ECO:0000256" key="1">
    <source>
        <dbReference type="ARBA" id="ARBA00010607"/>
    </source>
</evidence>
<dbReference type="PRINTS" id="PR00347">
    <property type="entry name" value="THAUMATIN"/>
</dbReference>
<comment type="similarity">
    <text evidence="1">Belongs to the thaumatin family.</text>
</comment>
<reference evidence="3 4" key="1">
    <citation type="journal article" date="2023" name="Plants (Basel)">
        <title>Bridging the Gap: Combining Genomics and Transcriptomics Approaches to Understand Stylosanthes scabra, an Orphan Legume from the Brazilian Caatinga.</title>
        <authorList>
            <person name="Ferreira-Neto J.R.C."/>
            <person name="da Silva M.D."/>
            <person name="Binneck E."/>
            <person name="de Melo N.F."/>
            <person name="da Silva R.H."/>
            <person name="de Melo A.L.T.M."/>
            <person name="Pandolfi V."/>
            <person name="Bustamante F.O."/>
            <person name="Brasileiro-Vidal A.C."/>
            <person name="Benko-Iseppon A.M."/>
        </authorList>
    </citation>
    <scope>NUCLEOTIDE SEQUENCE [LARGE SCALE GENOMIC DNA]</scope>
    <source>
        <tissue evidence="3">Leaves</tissue>
    </source>
</reference>
<dbReference type="PANTHER" id="PTHR31048">
    <property type="entry name" value="OS03G0233200 PROTEIN"/>
    <property type="match status" value="1"/>
</dbReference>
<dbReference type="PROSITE" id="PS51367">
    <property type="entry name" value="THAUMATIN_2"/>
    <property type="match status" value="1"/>
</dbReference>
<dbReference type="InterPro" id="IPR001938">
    <property type="entry name" value="Thaumatin"/>
</dbReference>
<dbReference type="EMBL" id="JASCZI010120864">
    <property type="protein sequence ID" value="MED6156354.1"/>
    <property type="molecule type" value="Genomic_DNA"/>
</dbReference>
<dbReference type="InterPro" id="IPR037176">
    <property type="entry name" value="Osmotin/thaumatin-like_sf"/>
</dbReference>
<feature type="signal peptide" evidence="2">
    <location>
        <begin position="1"/>
        <end position="23"/>
    </location>
</feature>
<evidence type="ECO:0000313" key="4">
    <source>
        <dbReference type="Proteomes" id="UP001341840"/>
    </source>
</evidence>
<proteinExistence type="inferred from homology"/>
<gene>
    <name evidence="3" type="ORF">PIB30_013628</name>
</gene>
<protein>
    <submittedName>
        <fullName evidence="3">Uncharacterized protein</fullName>
    </submittedName>
</protein>
<dbReference type="CDD" id="cd09218">
    <property type="entry name" value="TLP-PA"/>
    <property type="match status" value="1"/>
</dbReference>
<dbReference type="Gene3D" id="2.60.110.10">
    <property type="entry name" value="Thaumatin"/>
    <property type="match status" value="1"/>
</dbReference>
<dbReference type="SMART" id="SM00205">
    <property type="entry name" value="THN"/>
    <property type="match status" value="1"/>
</dbReference>
<dbReference type="SUPFAM" id="SSF49870">
    <property type="entry name" value="Osmotin, thaumatin-like protein"/>
    <property type="match status" value="1"/>
</dbReference>